<gene>
    <name evidence="1" type="ORF">AVEN_187961_1</name>
</gene>
<organism evidence="1 2">
    <name type="scientific">Araneus ventricosus</name>
    <name type="common">Orbweaver spider</name>
    <name type="synonym">Epeira ventricosa</name>
    <dbReference type="NCBI Taxonomy" id="182803"/>
    <lineage>
        <taxon>Eukaryota</taxon>
        <taxon>Metazoa</taxon>
        <taxon>Ecdysozoa</taxon>
        <taxon>Arthropoda</taxon>
        <taxon>Chelicerata</taxon>
        <taxon>Arachnida</taxon>
        <taxon>Araneae</taxon>
        <taxon>Araneomorphae</taxon>
        <taxon>Entelegynae</taxon>
        <taxon>Araneoidea</taxon>
        <taxon>Araneidae</taxon>
        <taxon>Araneus</taxon>
    </lineage>
</organism>
<protein>
    <submittedName>
        <fullName evidence="1">Uncharacterized protein</fullName>
    </submittedName>
</protein>
<proteinExistence type="predicted"/>
<accession>A0A4Y2E268</accession>
<keyword evidence="2" id="KW-1185">Reference proteome</keyword>
<sequence length="110" mass="12420">MNYNKEVESNNEVFKQNCFSPSQSSRVQVSVPTKIPVVEVKHPSPNVAWKFKKRVPAEPLNLFLDHSSILQVYKVCRLIRAPNSIKRSRGGGYSPPVFPVEIEHFTLGVA</sequence>
<evidence type="ECO:0000313" key="1">
    <source>
        <dbReference type="EMBL" id="GBM21965.1"/>
    </source>
</evidence>
<dbReference type="AlphaFoldDB" id="A0A4Y2E268"/>
<dbReference type="EMBL" id="BGPR01000470">
    <property type="protein sequence ID" value="GBM21965.1"/>
    <property type="molecule type" value="Genomic_DNA"/>
</dbReference>
<comment type="caution">
    <text evidence="1">The sequence shown here is derived from an EMBL/GenBank/DDBJ whole genome shotgun (WGS) entry which is preliminary data.</text>
</comment>
<reference evidence="1 2" key="1">
    <citation type="journal article" date="2019" name="Sci. Rep.">
        <title>Orb-weaving spider Araneus ventricosus genome elucidates the spidroin gene catalogue.</title>
        <authorList>
            <person name="Kono N."/>
            <person name="Nakamura H."/>
            <person name="Ohtoshi R."/>
            <person name="Moran D.A.P."/>
            <person name="Shinohara A."/>
            <person name="Yoshida Y."/>
            <person name="Fujiwara M."/>
            <person name="Mori M."/>
            <person name="Tomita M."/>
            <person name="Arakawa K."/>
        </authorList>
    </citation>
    <scope>NUCLEOTIDE SEQUENCE [LARGE SCALE GENOMIC DNA]</scope>
</reference>
<evidence type="ECO:0000313" key="2">
    <source>
        <dbReference type="Proteomes" id="UP000499080"/>
    </source>
</evidence>
<dbReference type="Proteomes" id="UP000499080">
    <property type="component" value="Unassembled WGS sequence"/>
</dbReference>
<name>A0A4Y2E268_ARAVE</name>